<organism evidence="4 5">
    <name type="scientific">Bordetella pertussis CHLA-26</name>
    <dbReference type="NCBI Taxonomy" id="1331284"/>
    <lineage>
        <taxon>Bacteria</taxon>
        <taxon>Pseudomonadati</taxon>
        <taxon>Pseudomonadota</taxon>
        <taxon>Betaproteobacteria</taxon>
        <taxon>Burkholderiales</taxon>
        <taxon>Alcaligenaceae</taxon>
        <taxon>Bordetella</taxon>
    </lineage>
</organism>
<dbReference type="EMBL" id="AXSB02000040">
    <property type="protein sequence ID" value="ETH29415.1"/>
    <property type="molecule type" value="Genomic_DNA"/>
</dbReference>
<comment type="pathway">
    <text evidence="1">Bacterial outer membrane biogenesis; LPS O-antigen biosynthesis.</text>
</comment>
<dbReference type="InterPro" id="IPR001509">
    <property type="entry name" value="Epimerase_deHydtase"/>
</dbReference>
<comment type="caution">
    <text evidence="4">The sequence shown here is derived from an EMBL/GenBank/DDBJ whole genome shotgun (WGS) entry which is preliminary data.</text>
</comment>
<dbReference type="CDD" id="cd08946">
    <property type="entry name" value="SDR_e"/>
    <property type="match status" value="1"/>
</dbReference>
<dbReference type="PANTHER" id="PTHR43000">
    <property type="entry name" value="DTDP-D-GLUCOSE 4,6-DEHYDRATASE-RELATED"/>
    <property type="match status" value="1"/>
</dbReference>
<dbReference type="Gene3D" id="3.40.50.720">
    <property type="entry name" value="NAD(P)-binding Rossmann-like Domain"/>
    <property type="match status" value="1"/>
</dbReference>
<dbReference type="InterPro" id="IPR036291">
    <property type="entry name" value="NAD(P)-bd_dom_sf"/>
</dbReference>
<name>A0AAI9NDH6_BORPT</name>
<evidence type="ECO:0000256" key="2">
    <source>
        <dbReference type="ARBA" id="ARBA00007637"/>
    </source>
</evidence>
<evidence type="ECO:0000313" key="5">
    <source>
        <dbReference type="Proteomes" id="UP000018679"/>
    </source>
</evidence>
<accession>A0AAI9NDH6</accession>
<evidence type="ECO:0000313" key="4">
    <source>
        <dbReference type="EMBL" id="ETH29415.1"/>
    </source>
</evidence>
<dbReference type="SUPFAM" id="SSF51735">
    <property type="entry name" value="NAD(P)-binding Rossmann-fold domains"/>
    <property type="match status" value="1"/>
</dbReference>
<evidence type="ECO:0000259" key="3">
    <source>
        <dbReference type="Pfam" id="PF01370"/>
    </source>
</evidence>
<comment type="similarity">
    <text evidence="2">Belongs to the NAD(P)-dependent epimerase/dehydratase family.</text>
</comment>
<evidence type="ECO:0000256" key="1">
    <source>
        <dbReference type="ARBA" id="ARBA00005125"/>
    </source>
</evidence>
<protein>
    <submittedName>
        <fullName evidence="4">3-beta hydroxysteroid dehydrogenase/isomerase family protein</fullName>
    </submittedName>
</protein>
<dbReference type="Proteomes" id="UP000018679">
    <property type="component" value="Unassembled WGS sequence"/>
</dbReference>
<feature type="domain" description="NAD-dependent epimerase/dehydratase" evidence="3">
    <location>
        <begin position="14"/>
        <end position="250"/>
    </location>
</feature>
<reference evidence="4 5" key="1">
    <citation type="journal article" date="2013" name="Genome Announc.">
        <title>Genome Sequences of 28 Bordetella pertussis U.S. Outbreak Strains Dating from 2010 to 2012.</title>
        <authorList>
            <person name="Harvill E.T."/>
            <person name="Goodfield L.L."/>
            <person name="Ivanov Y."/>
            <person name="Meyer J.A."/>
            <person name="Newth C."/>
            <person name="Cassiday P."/>
            <person name="Tondella M.L."/>
            <person name="Liao P."/>
            <person name="Zimmerman J."/>
            <person name="Meert K."/>
            <person name="Wessel D."/>
            <person name="Berger J."/>
            <person name="Dean J.M."/>
            <person name="Holubkov R."/>
            <person name="Burr J."/>
            <person name="Liu T."/>
            <person name="Brinkac L."/>
            <person name="Kim M."/>
            <person name="Losada L."/>
        </authorList>
    </citation>
    <scope>NUCLEOTIDE SEQUENCE [LARGE SCALE GENOMIC DNA]</scope>
    <source>
        <strain evidence="4 5">CHLA-26</strain>
    </source>
</reference>
<dbReference type="Pfam" id="PF01370">
    <property type="entry name" value="Epimerase"/>
    <property type="match status" value="1"/>
</dbReference>
<proteinExistence type="inferred from homology"/>
<dbReference type="AlphaFoldDB" id="A0AAI9NDH6"/>
<gene>
    <name evidence="4" type="ORF">L566_3973</name>
</gene>
<sequence length="337" mass="36653">MERPPDTEQEIMSVLVTGGAGFVGLNLIEQLLERGEDVVAFGPAPLPDAATAAMAHLPGRLSTVLGDVRRGADLDAALREHAVDRVVHGAAVTAGLEREKNAAADIFTVNLLGAVKVMEAGLRHGVRQVVQLGTGSVFGAAGQVEGMLDETSAVLPETLYGISKFAAERTGVRYRKTRGLNLTVLRLGTVFGRWEYDTGVRDTLSLPLQLSGIAEAGGQAVVHSLAADDWVYSVDVARGILAVLDRGQTPDPVYHLSAGARWSVRDWCERLRERFPRFAYRMADNLDECTIGRDKAVQRAPMDIARLRRDTGYEPLYMLERAFDDYLAWRAAVGRIA</sequence>